<dbReference type="Pfam" id="PF00745">
    <property type="entry name" value="GlutR_dimer"/>
    <property type="match status" value="1"/>
</dbReference>
<evidence type="ECO:0000256" key="6">
    <source>
        <dbReference type="ARBA" id="ARBA00023244"/>
    </source>
</evidence>
<sequence length="446" mass="48832">MALLVLGINHRTASVETRERVAFPDREQASALSNALQLPGVAEIALLSTCNRTELYVSHEDVGVESLIEWWGAWLDLDTESFRDNVYSYHGQEAVRHVMRVACGLDSMVLGEPQVLGQLKEAYSLAFGAGSTGTILSRLFEYAFSVAKRVRTDTAIGENPVSVAYAAVSMARHIFSDMRDNTALLIGAGQTVELVAQHLYEAGVRDIVVANRSLDRAEMVASRFGGRSISLAVVPDELPAADIVIASTGSQLPILGKGAVEKAIRKRKHRPVFMVDLAVPRDIEPEVGRLDDVFLYTVDDLHGVIEENRRSREGAAEEAENLIREGASDFMYQLRALDAVATLKQFRGEIENVRDAELDKALRSLASGGDPETLLRSMARSLTNKFLHQPTVQVRRATAEGRIEVTDWLRELHGIEAAEHANAAEVGDQSSETPQEEPTSGTRSTS</sequence>
<keyword evidence="4 9" id="KW-0521">NADP</keyword>
<dbReference type="RefSeq" id="WP_133736678.1">
    <property type="nucleotide sequence ID" value="NZ_SOAX01000006.1"/>
</dbReference>
<evidence type="ECO:0000256" key="4">
    <source>
        <dbReference type="ARBA" id="ARBA00022857"/>
    </source>
</evidence>
<feature type="binding site" evidence="9 11">
    <location>
        <begin position="112"/>
        <end position="114"/>
    </location>
    <ligand>
        <name>substrate</name>
    </ligand>
</feature>
<evidence type="ECO:0000313" key="19">
    <source>
        <dbReference type="EMBL" id="TDT38455.1"/>
    </source>
</evidence>
<evidence type="ECO:0000256" key="3">
    <source>
        <dbReference type="ARBA" id="ARBA00012970"/>
    </source>
</evidence>
<dbReference type="GO" id="GO:0019353">
    <property type="term" value="P:protoporphyrinogen IX biosynthetic process from glutamate"/>
    <property type="evidence" value="ECO:0007669"/>
    <property type="project" value="TreeGrafter"/>
</dbReference>
<keyword evidence="20" id="KW-1185">Reference proteome</keyword>
<comment type="miscellaneous">
    <text evidence="9">During catalysis, the active site Cys acts as a nucleophile attacking the alpha-carbonyl group of tRNA-bound glutamate with the formation of a thioester intermediate between enzyme and glutamate, and the concomitant release of tRNA(Glu). The thioester intermediate is finally reduced by direct hydride transfer from NADPH, to form the product GSA.</text>
</comment>
<evidence type="ECO:0000313" key="20">
    <source>
        <dbReference type="Proteomes" id="UP000295830"/>
    </source>
</evidence>
<evidence type="ECO:0000259" key="17">
    <source>
        <dbReference type="Pfam" id="PF01488"/>
    </source>
</evidence>
<dbReference type="InterPro" id="IPR036291">
    <property type="entry name" value="NAD(P)-bd_dom_sf"/>
</dbReference>
<keyword evidence="5 9" id="KW-0560">Oxidoreductase</keyword>
<dbReference type="Gene3D" id="3.30.460.30">
    <property type="entry name" value="Glutamyl-tRNA reductase, N-terminal domain"/>
    <property type="match status" value="1"/>
</dbReference>
<protein>
    <recommendedName>
        <fullName evidence="8 9">Glutamyl-tRNA reductase</fullName>
        <shortName evidence="9">GluTR</shortName>
        <ecNumber evidence="3 9">1.2.1.70</ecNumber>
    </recommendedName>
</protein>
<dbReference type="EC" id="1.2.1.70" evidence="3 9"/>
<dbReference type="FunFam" id="3.40.50.720:FF:000031">
    <property type="entry name" value="Glutamyl-tRNA reductase"/>
    <property type="match status" value="1"/>
</dbReference>
<feature type="binding site" evidence="9 11">
    <location>
        <position position="118"/>
    </location>
    <ligand>
        <name>substrate</name>
    </ligand>
</feature>
<dbReference type="OrthoDB" id="110209at2"/>
<comment type="similarity">
    <text evidence="2 9 14">Belongs to the glutamyl-tRNA reductase family.</text>
</comment>
<dbReference type="UniPathway" id="UPA00251">
    <property type="reaction ID" value="UER00316"/>
</dbReference>
<evidence type="ECO:0000256" key="5">
    <source>
        <dbReference type="ARBA" id="ARBA00023002"/>
    </source>
</evidence>
<gene>
    <name evidence="9" type="primary">hemA</name>
    <name evidence="19" type="ORF">DES49_2431</name>
</gene>
<feature type="region of interest" description="Disordered" evidence="15">
    <location>
        <begin position="419"/>
        <end position="446"/>
    </location>
</feature>
<dbReference type="HAMAP" id="MF_00087">
    <property type="entry name" value="Glu_tRNA_reductase"/>
    <property type="match status" value="1"/>
</dbReference>
<dbReference type="EMBL" id="SOAX01000006">
    <property type="protein sequence ID" value="TDT38455.1"/>
    <property type="molecule type" value="Genomic_DNA"/>
</dbReference>
<dbReference type="Pfam" id="PF01488">
    <property type="entry name" value="Shikimate_DH"/>
    <property type="match status" value="1"/>
</dbReference>
<proteinExistence type="inferred from homology"/>
<evidence type="ECO:0000256" key="7">
    <source>
        <dbReference type="ARBA" id="ARBA00047464"/>
    </source>
</evidence>
<dbReference type="Pfam" id="PF05201">
    <property type="entry name" value="GlutR_N"/>
    <property type="match status" value="1"/>
</dbReference>
<evidence type="ECO:0000256" key="12">
    <source>
        <dbReference type="PIRSR" id="PIRSR000445-3"/>
    </source>
</evidence>
<dbReference type="InterPro" id="IPR015896">
    <property type="entry name" value="4pyrrol_synth_GluRdtase_dimer"/>
</dbReference>
<dbReference type="PANTHER" id="PTHR43013:SF1">
    <property type="entry name" value="GLUTAMYL-TRNA REDUCTASE"/>
    <property type="match status" value="1"/>
</dbReference>
<dbReference type="FunFam" id="3.30.460.30:FF:000001">
    <property type="entry name" value="Glutamyl-tRNA reductase"/>
    <property type="match status" value="1"/>
</dbReference>
<evidence type="ECO:0000256" key="9">
    <source>
        <dbReference type="HAMAP-Rule" id="MF_00087"/>
    </source>
</evidence>
<dbReference type="SUPFAM" id="SSF69075">
    <property type="entry name" value="Glutamyl tRNA-reductase dimerization domain"/>
    <property type="match status" value="1"/>
</dbReference>
<feature type="active site" description="Nucleophile" evidence="9 10">
    <location>
        <position position="50"/>
    </location>
</feature>
<evidence type="ECO:0000256" key="10">
    <source>
        <dbReference type="PIRSR" id="PIRSR000445-1"/>
    </source>
</evidence>
<dbReference type="InterPro" id="IPR036453">
    <property type="entry name" value="GluRdtase_dimer_dom_sf"/>
</dbReference>
<feature type="binding site" evidence="9 11">
    <location>
        <position position="107"/>
    </location>
    <ligand>
        <name>substrate</name>
    </ligand>
</feature>
<evidence type="ECO:0000259" key="16">
    <source>
        <dbReference type="Pfam" id="PF00745"/>
    </source>
</evidence>
<dbReference type="NCBIfam" id="TIGR01035">
    <property type="entry name" value="hemA"/>
    <property type="match status" value="1"/>
</dbReference>
<dbReference type="PROSITE" id="PS00747">
    <property type="entry name" value="GLUTR"/>
    <property type="match status" value="1"/>
</dbReference>
<comment type="catalytic activity">
    <reaction evidence="7 9 14">
        <text>(S)-4-amino-5-oxopentanoate + tRNA(Glu) + NADP(+) = L-glutamyl-tRNA(Glu) + NADPH + H(+)</text>
        <dbReference type="Rhea" id="RHEA:12344"/>
        <dbReference type="Rhea" id="RHEA-COMP:9663"/>
        <dbReference type="Rhea" id="RHEA-COMP:9680"/>
        <dbReference type="ChEBI" id="CHEBI:15378"/>
        <dbReference type="ChEBI" id="CHEBI:57501"/>
        <dbReference type="ChEBI" id="CHEBI:57783"/>
        <dbReference type="ChEBI" id="CHEBI:58349"/>
        <dbReference type="ChEBI" id="CHEBI:78442"/>
        <dbReference type="ChEBI" id="CHEBI:78520"/>
        <dbReference type="EC" id="1.2.1.70"/>
    </reaction>
</comment>
<dbReference type="InterPro" id="IPR036343">
    <property type="entry name" value="GluRdtase_N_sf"/>
</dbReference>
<evidence type="ECO:0000256" key="8">
    <source>
        <dbReference type="ARBA" id="ARBA00068659"/>
    </source>
</evidence>
<dbReference type="AlphaFoldDB" id="A0A4R7JL17"/>
<dbReference type="PANTHER" id="PTHR43013">
    <property type="entry name" value="GLUTAMYL-TRNA REDUCTASE"/>
    <property type="match status" value="1"/>
</dbReference>
<feature type="domain" description="Tetrapyrrole biosynthesis glutamyl-tRNA reductase dimerisation" evidence="16">
    <location>
        <begin position="318"/>
        <end position="414"/>
    </location>
</feature>
<dbReference type="Proteomes" id="UP000295830">
    <property type="component" value="Unassembled WGS sequence"/>
</dbReference>
<evidence type="ECO:0000256" key="15">
    <source>
        <dbReference type="SAM" id="MobiDB-lite"/>
    </source>
</evidence>
<dbReference type="InterPro" id="IPR006151">
    <property type="entry name" value="Shikm_DH/Glu-tRNA_Rdtase"/>
</dbReference>
<dbReference type="InterPro" id="IPR015895">
    <property type="entry name" value="4pyrrol_synth_GluRdtase_N"/>
</dbReference>
<dbReference type="InterPro" id="IPR000343">
    <property type="entry name" value="4pyrrol_synth_GluRdtase"/>
</dbReference>
<comment type="subunit">
    <text evidence="9">Homodimer.</text>
</comment>
<feature type="site" description="Important for activity" evidence="9 13">
    <location>
        <position position="97"/>
    </location>
</feature>
<comment type="function">
    <text evidence="9">Catalyzes the NADPH-dependent reduction of glutamyl-tRNA(Glu) to glutamate 1-semialdehyde (GSA).</text>
</comment>
<evidence type="ECO:0000256" key="1">
    <source>
        <dbReference type="ARBA" id="ARBA00005059"/>
    </source>
</evidence>
<feature type="binding site" evidence="9 12">
    <location>
        <begin position="187"/>
        <end position="192"/>
    </location>
    <ligand>
        <name>NADP(+)</name>
        <dbReference type="ChEBI" id="CHEBI:58349"/>
    </ligand>
</feature>
<evidence type="ECO:0000259" key="18">
    <source>
        <dbReference type="Pfam" id="PF05201"/>
    </source>
</evidence>
<evidence type="ECO:0000256" key="14">
    <source>
        <dbReference type="RuleBase" id="RU000584"/>
    </source>
</evidence>
<reference evidence="19 20" key="1">
    <citation type="submission" date="2019-03" db="EMBL/GenBank/DDBJ databases">
        <title>Genomic Encyclopedia of Type Strains, Phase IV (KMG-IV): sequencing the most valuable type-strain genomes for metagenomic binning, comparative biology and taxonomic classification.</title>
        <authorList>
            <person name="Goeker M."/>
        </authorList>
    </citation>
    <scope>NUCLEOTIDE SEQUENCE [LARGE SCALE GENOMIC DNA]</scope>
    <source>
        <strain evidence="19 20">DSM 15505</strain>
    </source>
</reference>
<name>A0A4R7JL17_9GAMM</name>
<dbReference type="Gene3D" id="3.40.50.720">
    <property type="entry name" value="NAD(P)-binding Rossmann-like Domain"/>
    <property type="match status" value="1"/>
</dbReference>
<dbReference type="CDD" id="cd05213">
    <property type="entry name" value="NAD_bind_Glutamyl_tRNA_reduct"/>
    <property type="match status" value="1"/>
</dbReference>
<evidence type="ECO:0000256" key="13">
    <source>
        <dbReference type="PIRSR" id="PIRSR000445-4"/>
    </source>
</evidence>
<comment type="caution">
    <text evidence="19">The sequence shown here is derived from an EMBL/GenBank/DDBJ whole genome shotgun (WGS) entry which is preliminary data.</text>
</comment>
<organism evidence="19 20">
    <name type="scientific">Halospina denitrificans</name>
    <dbReference type="NCBI Taxonomy" id="332522"/>
    <lineage>
        <taxon>Bacteria</taxon>
        <taxon>Pseudomonadati</taxon>
        <taxon>Pseudomonadota</taxon>
        <taxon>Gammaproteobacteria</taxon>
        <taxon>Halospina</taxon>
    </lineage>
</organism>
<dbReference type="SUPFAM" id="SSF69742">
    <property type="entry name" value="Glutamyl tRNA-reductase catalytic, N-terminal domain"/>
    <property type="match status" value="1"/>
</dbReference>
<feature type="compositionally biased region" description="Polar residues" evidence="15">
    <location>
        <begin position="428"/>
        <end position="446"/>
    </location>
</feature>
<feature type="domain" description="Glutamyl-tRNA reductase N-terminal" evidence="18">
    <location>
        <begin position="6"/>
        <end position="154"/>
    </location>
</feature>
<feature type="binding site" evidence="9 11">
    <location>
        <begin position="49"/>
        <end position="52"/>
    </location>
    <ligand>
        <name>substrate</name>
    </ligand>
</feature>
<dbReference type="PIRSF" id="PIRSF000445">
    <property type="entry name" value="4pyrrol_synth_GluRdtase"/>
    <property type="match status" value="1"/>
</dbReference>
<evidence type="ECO:0000256" key="2">
    <source>
        <dbReference type="ARBA" id="ARBA00005916"/>
    </source>
</evidence>
<dbReference type="GO" id="GO:0008883">
    <property type="term" value="F:glutamyl-tRNA reductase activity"/>
    <property type="evidence" value="ECO:0007669"/>
    <property type="project" value="UniProtKB-UniRule"/>
</dbReference>
<dbReference type="GO" id="GO:0050661">
    <property type="term" value="F:NADP binding"/>
    <property type="evidence" value="ECO:0007669"/>
    <property type="project" value="InterPro"/>
</dbReference>
<keyword evidence="6 9" id="KW-0627">Porphyrin biosynthesis</keyword>
<dbReference type="InterPro" id="IPR018214">
    <property type="entry name" value="GluRdtase_CS"/>
</dbReference>
<comment type="pathway">
    <text evidence="1 9 14">Porphyrin-containing compound metabolism; protoporphyrin-IX biosynthesis; 5-aminolevulinate from L-glutamyl-tRNA(Glu): step 1/2.</text>
</comment>
<evidence type="ECO:0000256" key="11">
    <source>
        <dbReference type="PIRSR" id="PIRSR000445-2"/>
    </source>
</evidence>
<feature type="domain" description="Quinate/shikimate 5-dehydrogenase/glutamyl-tRNA reductase" evidence="17">
    <location>
        <begin position="170"/>
        <end position="304"/>
    </location>
</feature>
<dbReference type="SUPFAM" id="SSF51735">
    <property type="entry name" value="NAD(P)-binding Rossmann-fold domains"/>
    <property type="match status" value="1"/>
</dbReference>
<accession>A0A4R7JL17</accession>
<comment type="domain">
    <text evidence="9">Possesses an unusual extended V-shaped dimeric structure with each monomer consisting of three distinct domains arranged along a curved 'spinal' alpha-helix. The N-terminal catalytic domain specifically recognizes the glutamate moiety of the substrate. The second domain is the NADPH-binding domain, and the third C-terminal domain is responsible for dimerization.</text>
</comment>